<feature type="chain" id="PRO_5038078782" evidence="9">
    <location>
        <begin position="30"/>
        <end position="457"/>
    </location>
</feature>
<name>A0A927FFT3_9BURK</name>
<dbReference type="InterPro" id="IPR003423">
    <property type="entry name" value="OMP_efflux"/>
</dbReference>
<evidence type="ECO:0000313" key="11">
    <source>
        <dbReference type="Proteomes" id="UP000647424"/>
    </source>
</evidence>
<accession>A0A927FFT3</accession>
<dbReference type="GO" id="GO:1990281">
    <property type="term" value="C:efflux pump complex"/>
    <property type="evidence" value="ECO:0007669"/>
    <property type="project" value="TreeGrafter"/>
</dbReference>
<feature type="coiled-coil region" evidence="8">
    <location>
        <begin position="121"/>
        <end position="180"/>
    </location>
</feature>
<dbReference type="AlphaFoldDB" id="A0A927FFT3"/>
<keyword evidence="11" id="KW-1185">Reference proteome</keyword>
<comment type="subcellular location">
    <subcellularLocation>
        <location evidence="1">Cell outer membrane</location>
    </subcellularLocation>
</comment>
<keyword evidence="7" id="KW-0998">Cell outer membrane</keyword>
<keyword evidence="5" id="KW-0812">Transmembrane</keyword>
<dbReference type="PANTHER" id="PTHR30026">
    <property type="entry name" value="OUTER MEMBRANE PROTEIN TOLC"/>
    <property type="match status" value="1"/>
</dbReference>
<reference evidence="10" key="1">
    <citation type="submission" date="2020-09" db="EMBL/GenBank/DDBJ databases">
        <title>Genome seq and assembly of Limnohabitants sp.</title>
        <authorList>
            <person name="Chhetri G."/>
        </authorList>
    </citation>
    <scope>NUCLEOTIDE SEQUENCE</scope>
    <source>
        <strain evidence="10">JUR4</strain>
    </source>
</reference>
<dbReference type="EMBL" id="JACYFT010000001">
    <property type="protein sequence ID" value="MBD8049152.1"/>
    <property type="molecule type" value="Genomic_DNA"/>
</dbReference>
<dbReference type="InterPro" id="IPR010130">
    <property type="entry name" value="T1SS_OMP_TolC"/>
</dbReference>
<keyword evidence="9" id="KW-0732">Signal</keyword>
<keyword evidence="4" id="KW-1134">Transmembrane beta strand</keyword>
<dbReference type="InterPro" id="IPR051906">
    <property type="entry name" value="TolC-like"/>
</dbReference>
<dbReference type="SUPFAM" id="SSF56954">
    <property type="entry name" value="Outer membrane efflux proteins (OEP)"/>
    <property type="match status" value="1"/>
</dbReference>
<evidence type="ECO:0000256" key="8">
    <source>
        <dbReference type="SAM" id="Coils"/>
    </source>
</evidence>
<evidence type="ECO:0000256" key="1">
    <source>
        <dbReference type="ARBA" id="ARBA00004442"/>
    </source>
</evidence>
<evidence type="ECO:0000256" key="6">
    <source>
        <dbReference type="ARBA" id="ARBA00023136"/>
    </source>
</evidence>
<dbReference type="Pfam" id="PF02321">
    <property type="entry name" value="OEP"/>
    <property type="match status" value="2"/>
</dbReference>
<dbReference type="RefSeq" id="WP_191817643.1">
    <property type="nucleotide sequence ID" value="NZ_JACYFT010000001.1"/>
</dbReference>
<dbReference type="Proteomes" id="UP000647424">
    <property type="component" value="Unassembled WGS sequence"/>
</dbReference>
<proteinExistence type="inferred from homology"/>
<dbReference type="GO" id="GO:0009279">
    <property type="term" value="C:cell outer membrane"/>
    <property type="evidence" value="ECO:0007669"/>
    <property type="project" value="UniProtKB-SubCell"/>
</dbReference>
<keyword evidence="8" id="KW-0175">Coiled coil</keyword>
<feature type="signal peptide" evidence="9">
    <location>
        <begin position="1"/>
        <end position="29"/>
    </location>
</feature>
<dbReference type="PANTHER" id="PTHR30026:SF20">
    <property type="entry name" value="OUTER MEMBRANE PROTEIN TOLC"/>
    <property type="match status" value="1"/>
</dbReference>
<dbReference type="NCBIfam" id="TIGR01844">
    <property type="entry name" value="type_I_sec_TolC"/>
    <property type="match status" value="1"/>
</dbReference>
<sequence length="457" mass="48938">MQLSRPSALFRQLPLSLVLTLAFAGSSQAQSLVDLYNLAKSYDASFQSAKSQYEANLAKADQGKAQLLPQLALTGGATRNQLESHSSPLVSAYSQDRAFTTQTGGLNATQPLYRPGNLATYRQSQKALDLAQAALSQAEQDLIVRVSQAYFDVLASQDSLTFVQAQKKAVAEQLASAKRNFEVGTATITDTREAQARYDLVTAQEIAADNDLRVKKVALELLVGKNDLTPQRLKSNAALPAVEGQGADTWIAQSEQAHPAIQQARANLDIAKLESEKAMAGHKPTVDLTMGYNVQKNLNGTSIGALAGGVNYTQTTVKSAGITATLPLFAGTATQNRLRETVALEEKARMDLEGAQRQVAQATRTAFLGLQSGLGQVKAYEAAESSSQVALDANKLGYQVGVRINIDVLNSQSQLYQTKRDLAKARYDVLVGQLKLRQAAGVLKAEDMASINALLAP</sequence>
<dbReference type="Gene3D" id="1.20.1600.10">
    <property type="entry name" value="Outer membrane efflux proteins (OEP)"/>
    <property type="match status" value="1"/>
</dbReference>
<evidence type="ECO:0000256" key="5">
    <source>
        <dbReference type="ARBA" id="ARBA00022692"/>
    </source>
</evidence>
<evidence type="ECO:0000256" key="4">
    <source>
        <dbReference type="ARBA" id="ARBA00022452"/>
    </source>
</evidence>
<keyword evidence="3" id="KW-0813">Transport</keyword>
<dbReference type="GO" id="GO:0015288">
    <property type="term" value="F:porin activity"/>
    <property type="evidence" value="ECO:0007669"/>
    <property type="project" value="TreeGrafter"/>
</dbReference>
<organism evidence="10 11">
    <name type="scientific">Limnohabitans radicicola</name>
    <dbReference type="NCBI Taxonomy" id="2771427"/>
    <lineage>
        <taxon>Bacteria</taxon>
        <taxon>Pseudomonadati</taxon>
        <taxon>Pseudomonadota</taxon>
        <taxon>Betaproteobacteria</taxon>
        <taxon>Burkholderiales</taxon>
        <taxon>Comamonadaceae</taxon>
        <taxon>Limnohabitans</taxon>
    </lineage>
</organism>
<evidence type="ECO:0000256" key="3">
    <source>
        <dbReference type="ARBA" id="ARBA00022448"/>
    </source>
</evidence>
<evidence type="ECO:0000256" key="2">
    <source>
        <dbReference type="ARBA" id="ARBA00007613"/>
    </source>
</evidence>
<evidence type="ECO:0000256" key="7">
    <source>
        <dbReference type="ARBA" id="ARBA00023237"/>
    </source>
</evidence>
<gene>
    <name evidence="10" type="ORF">IC609_01245</name>
</gene>
<comment type="caution">
    <text evidence="10">The sequence shown here is derived from an EMBL/GenBank/DDBJ whole genome shotgun (WGS) entry which is preliminary data.</text>
</comment>
<keyword evidence="6" id="KW-0472">Membrane</keyword>
<evidence type="ECO:0000256" key="9">
    <source>
        <dbReference type="SAM" id="SignalP"/>
    </source>
</evidence>
<protein>
    <submittedName>
        <fullName evidence="10">TolC family outer membrane protein</fullName>
    </submittedName>
</protein>
<evidence type="ECO:0000313" key="10">
    <source>
        <dbReference type="EMBL" id="MBD8049152.1"/>
    </source>
</evidence>
<dbReference type="GO" id="GO:0015562">
    <property type="term" value="F:efflux transmembrane transporter activity"/>
    <property type="evidence" value="ECO:0007669"/>
    <property type="project" value="InterPro"/>
</dbReference>
<comment type="similarity">
    <text evidence="2">Belongs to the outer membrane factor (OMF) (TC 1.B.17) family.</text>
</comment>